<organism evidence="2 3">
    <name type="scientific">Klebsiella grimontii</name>
    <dbReference type="NCBI Taxonomy" id="2058152"/>
    <lineage>
        <taxon>Bacteria</taxon>
        <taxon>Pseudomonadati</taxon>
        <taxon>Pseudomonadota</taxon>
        <taxon>Gammaproteobacteria</taxon>
        <taxon>Enterobacterales</taxon>
        <taxon>Enterobacteriaceae</taxon>
        <taxon>Klebsiella/Raoultella group</taxon>
        <taxon>Klebsiella</taxon>
    </lineage>
</organism>
<dbReference type="Proteomes" id="UP000220639">
    <property type="component" value="Unassembled WGS sequence"/>
</dbReference>
<gene>
    <name evidence="2" type="ORF">KOSB73_70180</name>
</gene>
<evidence type="ECO:0000313" key="2">
    <source>
        <dbReference type="EMBL" id="SNU38193.1"/>
    </source>
</evidence>
<accession>A0A285BBS7</accession>
<protein>
    <submittedName>
        <fullName evidence="2">Uncharacterized protein</fullName>
    </submittedName>
</protein>
<feature type="compositionally biased region" description="Basic residues" evidence="1">
    <location>
        <begin position="1"/>
        <end position="10"/>
    </location>
</feature>
<evidence type="ECO:0000256" key="1">
    <source>
        <dbReference type="SAM" id="MobiDB-lite"/>
    </source>
</evidence>
<feature type="region of interest" description="Disordered" evidence="1">
    <location>
        <begin position="1"/>
        <end position="65"/>
    </location>
</feature>
<evidence type="ECO:0000313" key="3">
    <source>
        <dbReference type="Proteomes" id="UP000220639"/>
    </source>
</evidence>
<sequence>MFARARRRKAMPSGRFPGGGAVRLSGLQNPKPHGPVTGGIPGWRLTPYPGYKTVRATSSPPPSGR</sequence>
<dbReference type="EMBL" id="FZTC01000052">
    <property type="protein sequence ID" value="SNU38193.1"/>
    <property type="molecule type" value="Genomic_DNA"/>
</dbReference>
<proteinExistence type="predicted"/>
<name>A0A285BBS7_9ENTR</name>
<dbReference type="AlphaFoldDB" id="A0A285BBS7"/>
<reference evidence="3" key="1">
    <citation type="submission" date="2017-08" db="EMBL/GenBank/DDBJ databases">
        <authorList>
            <person name="Brisse S."/>
        </authorList>
    </citation>
    <scope>NUCLEOTIDE SEQUENCE [LARGE SCALE GENOMIC DNA]</scope>
    <source>
        <strain evidence="3">06D021</strain>
    </source>
</reference>